<evidence type="ECO:0000313" key="3">
    <source>
        <dbReference type="Proteomes" id="UP000002019"/>
    </source>
</evidence>
<dbReference type="OrthoDB" id="194758at2"/>
<dbReference type="EMBL" id="CU466930">
    <property type="protein sequence ID" value="CAO80380.1"/>
    <property type="molecule type" value="Genomic_DNA"/>
</dbReference>
<evidence type="ECO:0000313" key="2">
    <source>
        <dbReference type="EMBL" id="CAO80380.1"/>
    </source>
</evidence>
<protein>
    <recommendedName>
        <fullName evidence="1">Helix-turn-helix domain-containing protein</fullName>
    </recommendedName>
</protein>
<accession>B0VGE3</accession>
<proteinExistence type="predicted"/>
<name>B0VGE3_CLOAI</name>
<dbReference type="Proteomes" id="UP000002019">
    <property type="component" value="Chromosome"/>
</dbReference>
<dbReference type="HOGENOM" id="CLU_2768391_0_0_0"/>
<dbReference type="STRING" id="459349.CLOAM0482"/>
<keyword evidence="3" id="KW-1185">Reference proteome</keyword>
<dbReference type="AlphaFoldDB" id="B0VGE3"/>
<dbReference type="InterPro" id="IPR041657">
    <property type="entry name" value="HTH_17"/>
</dbReference>
<dbReference type="RefSeq" id="WP_015424241.1">
    <property type="nucleotide sequence ID" value="NC_020449.1"/>
</dbReference>
<organism evidence="2 3">
    <name type="scientific">Cloacimonas acidaminovorans (strain Evry)</name>
    <dbReference type="NCBI Taxonomy" id="459349"/>
    <lineage>
        <taxon>Bacteria</taxon>
        <taxon>Pseudomonadati</taxon>
        <taxon>Candidatus Cloacimonadota</taxon>
        <taxon>Candidatus Cloacimonadia</taxon>
        <taxon>Candidatus Cloacimonadales</taxon>
        <taxon>Candidatus Cloacimonadaceae</taxon>
        <taxon>Candidatus Cloacimonas</taxon>
    </lineage>
</organism>
<dbReference type="Pfam" id="PF12728">
    <property type="entry name" value="HTH_17"/>
    <property type="match status" value="1"/>
</dbReference>
<evidence type="ECO:0000259" key="1">
    <source>
        <dbReference type="Pfam" id="PF12728"/>
    </source>
</evidence>
<dbReference type="KEGG" id="caci:CLOAM0482"/>
<feature type="domain" description="Helix-turn-helix" evidence="1">
    <location>
        <begin position="24"/>
        <end position="75"/>
    </location>
</feature>
<sequence length="83" mass="9985">MAYMNTKTTEVVETMSIFNDERNYRTDEIADILRVDRSSVYRWIRDIENPLPAFRTKENGQLRCKGKDLNAYLDKYKVRPEYE</sequence>
<reference evidence="2 3" key="1">
    <citation type="journal article" date="2008" name="J. Bacteriol.">
        <title>'Candidatus Cloacamonas acidaminovorans': genome sequence reconstruction provides a first glimpse of a new bacterial division.</title>
        <authorList>
            <person name="Pelletier E."/>
            <person name="Kreimeyer A."/>
            <person name="Bocs S."/>
            <person name="Rouy Z."/>
            <person name="Gyapay G."/>
            <person name="Chouari R."/>
            <person name="Riviere D."/>
            <person name="Ganesan A."/>
            <person name="Daegelen P."/>
            <person name="Sghir A."/>
            <person name="Cohen G.N."/>
            <person name="Medigue C."/>
            <person name="Weissenbach J."/>
            <person name="Le Paslier D."/>
        </authorList>
    </citation>
    <scope>NUCLEOTIDE SEQUENCE [LARGE SCALE GENOMIC DNA]</scope>
    <source>
        <strain evidence="3">Evry</strain>
    </source>
</reference>
<gene>
    <name evidence="2" type="ordered locus">CLOAM0482</name>
</gene>